<dbReference type="Proteomes" id="UP000223738">
    <property type="component" value="Segment"/>
</dbReference>
<evidence type="ECO:0000256" key="1">
    <source>
        <dbReference type="SAM" id="Phobius"/>
    </source>
</evidence>
<keyword evidence="1" id="KW-0472">Membrane</keyword>
<feature type="transmembrane region" description="Helical" evidence="1">
    <location>
        <begin position="9"/>
        <end position="29"/>
    </location>
</feature>
<dbReference type="EMBL" id="KU862660">
    <property type="protein sequence ID" value="ANA49288.1"/>
    <property type="molecule type" value="Genomic_DNA"/>
</dbReference>
<evidence type="ECO:0000313" key="3">
    <source>
        <dbReference type="Proteomes" id="UP000223738"/>
    </source>
</evidence>
<keyword evidence="1" id="KW-1133">Transmembrane helix</keyword>
<name>A0A1S5R1N9_9CAUD</name>
<sequence>MEYRHTSHFLHLIMTFLTGGFWIIPWVIFHVSNVRHNQQLDMFHAQNCNYKNY</sequence>
<keyword evidence="3" id="KW-1185">Reference proteome</keyword>
<evidence type="ECO:0000313" key="2">
    <source>
        <dbReference type="EMBL" id="ANA49288.1"/>
    </source>
</evidence>
<accession>A0A1S5R1N9</accession>
<proteinExistence type="predicted"/>
<keyword evidence="1" id="KW-0812">Transmembrane</keyword>
<gene>
    <name evidence="2" type="ORF">PMW_163</name>
</gene>
<protein>
    <submittedName>
        <fullName evidence="2">Uncharacterized protein</fullName>
    </submittedName>
</protein>
<reference evidence="2 3" key="1">
    <citation type="submission" date="2016-03" db="EMBL/GenBank/DDBJ databases">
        <title>Characterization of pf16 and phiPMW: Two novel phages infecting Pseudomonas putida PpG1.</title>
        <authorList>
            <person name="Magill D.J."/>
            <person name="Krylov V.N."/>
            <person name="Allen C.C.R."/>
            <person name="McGrath J.W."/>
            <person name="Quinn J.P."/>
            <person name="Kulakov L.A."/>
        </authorList>
    </citation>
    <scope>NUCLEOTIDE SEQUENCE [LARGE SCALE GENOMIC DNA]</scope>
</reference>
<organism evidence="2 3">
    <name type="scientific">Pseudomonas phage phiPMW</name>
    <dbReference type="NCBI Taxonomy" id="1815582"/>
    <lineage>
        <taxon>Viruses</taxon>
        <taxon>Duplodnaviria</taxon>
        <taxon>Heunggongvirae</taxon>
        <taxon>Uroviricota</taxon>
        <taxon>Caudoviricetes</taxon>
        <taxon>Plaisancevirus</taxon>
        <taxon>Plaisancevirus PMW</taxon>
    </lineage>
</organism>